<reference evidence="4" key="1">
    <citation type="submission" date="2021-12" db="EMBL/GenBank/DDBJ databases">
        <authorList>
            <person name="King R."/>
        </authorList>
    </citation>
    <scope>NUCLEOTIDE SEQUENCE</scope>
</reference>
<evidence type="ECO:0000313" key="4">
    <source>
        <dbReference type="EMBL" id="CAH0384124.1"/>
    </source>
</evidence>
<keyword evidence="1" id="KW-1133">Transmembrane helix</keyword>
<feature type="transmembrane region" description="Helical" evidence="1">
    <location>
        <begin position="489"/>
        <end position="507"/>
    </location>
</feature>
<feature type="signal peptide" evidence="2">
    <location>
        <begin position="1"/>
        <end position="25"/>
    </location>
</feature>
<feature type="transmembrane region" description="Helical" evidence="1">
    <location>
        <begin position="590"/>
        <end position="608"/>
    </location>
</feature>
<feature type="domain" description="Nose resistant-to-fluoxetine protein N-terminal" evidence="3">
    <location>
        <begin position="110"/>
        <end position="265"/>
    </location>
</feature>
<dbReference type="EMBL" id="OU963863">
    <property type="protein sequence ID" value="CAH0384124.1"/>
    <property type="molecule type" value="Genomic_DNA"/>
</dbReference>
<keyword evidence="5" id="KW-1185">Reference proteome</keyword>
<dbReference type="Proteomes" id="UP001152759">
    <property type="component" value="Chromosome 2"/>
</dbReference>
<evidence type="ECO:0000259" key="3">
    <source>
        <dbReference type="SMART" id="SM00703"/>
    </source>
</evidence>
<dbReference type="PROSITE" id="PS51257">
    <property type="entry name" value="PROKAR_LIPOPROTEIN"/>
    <property type="match status" value="1"/>
</dbReference>
<feature type="transmembrane region" description="Helical" evidence="1">
    <location>
        <begin position="343"/>
        <end position="360"/>
    </location>
</feature>
<gene>
    <name evidence="4" type="ORF">BEMITA_LOCUS3499</name>
</gene>
<accession>A0A9P0A626</accession>
<feature type="transmembrane region" description="Helical" evidence="1">
    <location>
        <begin position="380"/>
        <end position="403"/>
    </location>
</feature>
<keyword evidence="1" id="KW-0472">Membrane</keyword>
<dbReference type="InterPro" id="IPR002656">
    <property type="entry name" value="Acyl_transf_3_dom"/>
</dbReference>
<dbReference type="GO" id="GO:0016747">
    <property type="term" value="F:acyltransferase activity, transferring groups other than amino-acyl groups"/>
    <property type="evidence" value="ECO:0007669"/>
    <property type="project" value="InterPro"/>
</dbReference>
<protein>
    <recommendedName>
        <fullName evidence="3">Nose resistant-to-fluoxetine protein N-terminal domain-containing protein</fullName>
    </recommendedName>
</protein>
<proteinExistence type="predicted"/>
<feature type="transmembrane region" description="Helical" evidence="1">
    <location>
        <begin position="514"/>
        <end position="536"/>
    </location>
</feature>
<feature type="chain" id="PRO_5040150170" description="Nose resistant-to-fluoxetine protein N-terminal domain-containing protein" evidence="2">
    <location>
        <begin position="26"/>
        <end position="763"/>
    </location>
</feature>
<feature type="transmembrane region" description="Helical" evidence="1">
    <location>
        <begin position="276"/>
        <end position="296"/>
    </location>
</feature>
<dbReference type="AlphaFoldDB" id="A0A9P0A626"/>
<keyword evidence="1" id="KW-0812">Transmembrane</keyword>
<dbReference type="PANTHER" id="PTHR11161:SF4">
    <property type="entry name" value="DROP DEAD"/>
    <property type="match status" value="1"/>
</dbReference>
<keyword evidence="2" id="KW-0732">Signal</keyword>
<dbReference type="Pfam" id="PF20146">
    <property type="entry name" value="NRF"/>
    <property type="match status" value="1"/>
</dbReference>
<feature type="transmembrane region" description="Helical" evidence="1">
    <location>
        <begin position="423"/>
        <end position="445"/>
    </location>
</feature>
<organism evidence="4 5">
    <name type="scientific">Bemisia tabaci</name>
    <name type="common">Sweetpotato whitefly</name>
    <name type="synonym">Aleurodes tabaci</name>
    <dbReference type="NCBI Taxonomy" id="7038"/>
    <lineage>
        <taxon>Eukaryota</taxon>
        <taxon>Metazoa</taxon>
        <taxon>Ecdysozoa</taxon>
        <taxon>Arthropoda</taxon>
        <taxon>Hexapoda</taxon>
        <taxon>Insecta</taxon>
        <taxon>Pterygota</taxon>
        <taxon>Neoptera</taxon>
        <taxon>Paraneoptera</taxon>
        <taxon>Hemiptera</taxon>
        <taxon>Sternorrhyncha</taxon>
        <taxon>Aleyrodoidea</taxon>
        <taxon>Aleyrodidae</taxon>
        <taxon>Aleyrodinae</taxon>
        <taxon>Bemisia</taxon>
    </lineage>
</organism>
<dbReference type="InterPro" id="IPR052728">
    <property type="entry name" value="O2_lipid_transport_reg"/>
</dbReference>
<feature type="transmembrane region" description="Helical" evidence="1">
    <location>
        <begin position="628"/>
        <end position="647"/>
    </location>
</feature>
<dbReference type="Pfam" id="PF01757">
    <property type="entry name" value="Acyl_transf_3"/>
    <property type="match status" value="1"/>
</dbReference>
<evidence type="ECO:0000313" key="5">
    <source>
        <dbReference type="Proteomes" id="UP001152759"/>
    </source>
</evidence>
<feature type="transmembrane region" description="Helical" evidence="1">
    <location>
        <begin position="556"/>
        <end position="578"/>
    </location>
</feature>
<evidence type="ECO:0000256" key="2">
    <source>
        <dbReference type="SAM" id="SignalP"/>
    </source>
</evidence>
<sequence length="763" mass="86633">MRVRQALAFAVSALLACALPGPVGALQSLPLESLQVNLSRVLVDCSRNPINKSLFYEHNRVGRWLQCHNVSEVTFPKTPDRHPENATWDALGNRLFSSVAPPFAPLSSSNQQCKLHSQQFLKRLAQFDLWALQMYDASAKLPSGMLSGNVNQYGDFDECLKVESPDGAVAGQYCLSYLEIKLAHKDDPKLNKLHSLLHSHSFFKSDIDDPGHRVPRSSSINWGVCAPASCSAQDIQDEIWRILDTYLSDTGVKYRVKVDPEMCTTRQRINHLPTSFFVVGGLFLAYIGMCMLAALFEHMTPPSFQKSTAAEYFISFSLKKNFNKLFSTSVSADDISSVHGIRALNALMLILCHKSMAMFYNPYVNRTAMSELIGKPWTAIIRAASLYTDPFIMLSGLLTSYVFFKQFEKNKSISVPKEISSRLLRLVPTLGALILFCTFVFPFVASGPQWNQVVSHHATICKDTWWRNLLFIHNYFGFKNMCLTHTHHIGIDTQLFLTSPLFVWLVWKWPKPGMITLFVLGVFSTILRFYASYIHQLSLFVYYGNPVHRLFDTADLSYIIPSHRLTVYLIGIGLAYCLRRCGRDFKLKQSHLSLGWLIALCMLYYSLASPSKMGDQSYVYDRWDAANYAAFAPITWCLYFAWIIFISHTGNGGIMGRALSWKGFVICTKLSYSVYLTQFPVFFYNVGTTRHADTYQVFLLVNKLQRANINSCCVDSVNNTVRDSIPEYQKYHIQGATKACSEEPVIVLMMFPFQVIRKNRRSN</sequence>
<name>A0A9P0A626_BEMTA</name>
<dbReference type="SMART" id="SM00703">
    <property type="entry name" value="NRF"/>
    <property type="match status" value="1"/>
</dbReference>
<dbReference type="InterPro" id="IPR006621">
    <property type="entry name" value="Nose-resist-to-fluoxetine_N"/>
</dbReference>
<evidence type="ECO:0000256" key="1">
    <source>
        <dbReference type="SAM" id="Phobius"/>
    </source>
</evidence>
<dbReference type="PANTHER" id="PTHR11161">
    <property type="entry name" value="O-ACYLTRANSFERASE"/>
    <property type="match status" value="1"/>
</dbReference>